<dbReference type="Pfam" id="PF00004">
    <property type="entry name" value="AAA"/>
    <property type="match status" value="2"/>
</dbReference>
<dbReference type="eggNOG" id="COG0464">
    <property type="taxonomic scope" value="Bacteria"/>
</dbReference>
<dbReference type="SUPFAM" id="SSF52540">
    <property type="entry name" value="P-loop containing nucleoside triphosphate hydrolases"/>
    <property type="match status" value="2"/>
</dbReference>
<dbReference type="SMART" id="SM00382">
    <property type="entry name" value="AAA"/>
    <property type="match status" value="2"/>
</dbReference>
<keyword evidence="2" id="KW-0547">Nucleotide-binding</keyword>
<evidence type="ECO:0000256" key="1">
    <source>
        <dbReference type="ARBA" id="ARBA00010378"/>
    </source>
</evidence>
<protein>
    <submittedName>
        <fullName evidence="5">ATPase</fullName>
    </submittedName>
</protein>
<dbReference type="PANTHER" id="PTHR43392:SF2">
    <property type="entry name" value="AAA-TYPE ATPASE FAMILY PROTEIN _ ANKYRIN REPEAT FAMILY PROTEIN"/>
    <property type="match status" value="1"/>
</dbReference>
<keyword evidence="6" id="KW-1185">Reference proteome</keyword>
<organism evidence="5 6">
    <name type="scientific">Bifidobacterium tsurumiense</name>
    <dbReference type="NCBI Taxonomy" id="356829"/>
    <lineage>
        <taxon>Bacteria</taxon>
        <taxon>Bacillati</taxon>
        <taxon>Actinomycetota</taxon>
        <taxon>Actinomycetes</taxon>
        <taxon>Bifidobacteriales</taxon>
        <taxon>Bifidobacteriaceae</taxon>
        <taxon>Bifidobacterium</taxon>
    </lineage>
</organism>
<dbReference type="Pfam" id="PF17866">
    <property type="entry name" value="AAA_lid_6"/>
    <property type="match status" value="2"/>
</dbReference>
<dbReference type="Proteomes" id="UP000029080">
    <property type="component" value="Unassembled WGS sequence"/>
</dbReference>
<dbReference type="PRINTS" id="PR00819">
    <property type="entry name" value="CBXCFQXSUPER"/>
</dbReference>
<dbReference type="AlphaFoldDB" id="A0A087EBI2"/>
<evidence type="ECO:0000256" key="3">
    <source>
        <dbReference type="ARBA" id="ARBA00022840"/>
    </source>
</evidence>
<dbReference type="GO" id="GO:0016887">
    <property type="term" value="F:ATP hydrolysis activity"/>
    <property type="evidence" value="ECO:0007669"/>
    <property type="project" value="InterPro"/>
</dbReference>
<accession>A0A087EBI2</accession>
<comment type="similarity">
    <text evidence="1">Belongs to the CbxX/CfxQ family.</text>
</comment>
<evidence type="ECO:0000259" key="4">
    <source>
        <dbReference type="SMART" id="SM00382"/>
    </source>
</evidence>
<dbReference type="InterPro" id="IPR003593">
    <property type="entry name" value="AAA+_ATPase"/>
</dbReference>
<dbReference type="InterPro" id="IPR027417">
    <property type="entry name" value="P-loop_NTPase"/>
</dbReference>
<dbReference type="STRING" id="356829.BITS_1679"/>
<gene>
    <name evidence="5" type="ORF">BITS_1679</name>
</gene>
<proteinExistence type="inferred from homology"/>
<feature type="domain" description="AAA+ ATPase" evidence="4">
    <location>
        <begin position="417"/>
        <end position="542"/>
    </location>
</feature>
<dbReference type="InterPro" id="IPR000641">
    <property type="entry name" value="CbxX/CfxQ"/>
</dbReference>
<evidence type="ECO:0000313" key="5">
    <source>
        <dbReference type="EMBL" id="KFJ05133.1"/>
    </source>
</evidence>
<dbReference type="Gene3D" id="1.10.8.60">
    <property type="match status" value="2"/>
</dbReference>
<dbReference type="EMBL" id="JGZU01000016">
    <property type="protein sequence ID" value="KFJ05133.1"/>
    <property type="molecule type" value="Genomic_DNA"/>
</dbReference>
<dbReference type="CDD" id="cd00009">
    <property type="entry name" value="AAA"/>
    <property type="match status" value="2"/>
</dbReference>
<keyword evidence="3" id="KW-0067">ATP-binding</keyword>
<dbReference type="GO" id="GO:0005524">
    <property type="term" value="F:ATP binding"/>
    <property type="evidence" value="ECO:0007669"/>
    <property type="project" value="UniProtKB-KW"/>
</dbReference>
<comment type="caution">
    <text evidence="5">The sequence shown here is derived from an EMBL/GenBank/DDBJ whole genome shotgun (WGS) entry which is preliminary data.</text>
</comment>
<dbReference type="InterPro" id="IPR050773">
    <property type="entry name" value="CbxX/CfxQ_RuBisCO_ESX"/>
</dbReference>
<dbReference type="PANTHER" id="PTHR43392">
    <property type="entry name" value="AAA-TYPE ATPASE FAMILY PROTEIN / ANKYRIN REPEAT FAMILY PROTEIN"/>
    <property type="match status" value="1"/>
</dbReference>
<dbReference type="FunFam" id="3.40.50.300:FF:000216">
    <property type="entry name" value="Type VII secretion ATPase EccA"/>
    <property type="match status" value="1"/>
</dbReference>
<sequence length="927" mass="103958">MQDTYIEYLTHDFASISILGAVTHKNALTPDDLELMLSEAITENLQKNLLKTDPRYFGSNVRFDIEEVSYANLVTSSRNRANMLLQKANLTEFLELHERGIYQRNLLSSTLNGCNHDWKKLYAEASSSYYSGDLTAELDRILGSPANHSVVVNYVITVADTTSAYDAKDVLLKVLEGAGRAPSRYIYTFDFFQLGVEHTPSRSFQEVKDLVNMNLGVALRNSTLILDYSRLTYGSKRESVAYEVLTQLLDRISHLAREIQIVFLVPSNSKNLIENLIKRTPLPVVLIEPDKVADLSSMSPQETRRQLAEKLSSMSYSPQGSSLDRLLEKTVSNYSFHGTIDDLANQWINEHNLETDYYRYANAVRLPDDILSREAKGIDRLKELIGLKAVKEEIIRIVRSNRSEFRYRRLGLPPSDASLHCVFQGPPGTGKTEVARIYAEILRDAGIIPEGRILEVDGSALGSPGYFVNDVFRRGKGSIIFIDEAYAISPPLISELIAQMENNRSDTVVILAGYRESMQQLLSFNEGFRSRIGAVIDFPNYSTDELVQIFDLMAKHQNLKLTDAARSLVQNQLAAAGMRPDQGNARYVRQLLADIRQRQQERIDVWISSFSAGDSAVLEPELTLEQAQTIIADDVPTPEQEAIPAVEQLEQLVGLHSIKDEVKRQLDFVEIQKIRRDRGIATRFTPMHMVFTGNPGTGKTEIARIVGKIARERKILAVGKFIEVSAAQLTSPIPGGTAHVVTRVFNEARGSVLFVDEAYSLGSTAAGHEAVDAMVKLMEDMREELIVILAGYTKDMEAFMKTNDGFASRVRTTIKFPDYSASELMEIFELAAKGDGYSITSATQAKALEIFQELGSRTRDGNGRFARQLLEEAKLNQAVRLQRRHHEPHELSTDNLQLLIPEDLTFKDEWKETQASIGFIPNSDLAR</sequence>
<dbReference type="InterPro" id="IPR003959">
    <property type="entry name" value="ATPase_AAA_core"/>
</dbReference>
<reference evidence="5 6" key="1">
    <citation type="submission" date="2014-03" db="EMBL/GenBank/DDBJ databases">
        <title>Genomics of Bifidobacteria.</title>
        <authorList>
            <person name="Ventura M."/>
            <person name="Milani C."/>
            <person name="Lugli G.A."/>
        </authorList>
    </citation>
    <scope>NUCLEOTIDE SEQUENCE [LARGE SCALE GENOMIC DNA]</scope>
    <source>
        <strain evidence="5 6">JCM 13495</strain>
    </source>
</reference>
<evidence type="ECO:0000256" key="2">
    <source>
        <dbReference type="ARBA" id="ARBA00022741"/>
    </source>
</evidence>
<name>A0A087EBI2_9BIFI</name>
<evidence type="ECO:0000313" key="6">
    <source>
        <dbReference type="Proteomes" id="UP000029080"/>
    </source>
</evidence>
<dbReference type="Gene3D" id="3.40.50.300">
    <property type="entry name" value="P-loop containing nucleotide triphosphate hydrolases"/>
    <property type="match status" value="2"/>
</dbReference>
<feature type="domain" description="AAA+ ATPase" evidence="4">
    <location>
        <begin position="685"/>
        <end position="818"/>
    </location>
</feature>
<dbReference type="InterPro" id="IPR041627">
    <property type="entry name" value="AAA_lid_6"/>
</dbReference>